<dbReference type="InterPro" id="IPR000089">
    <property type="entry name" value="Biotin_lipoyl"/>
</dbReference>
<dbReference type="PROSITE" id="PS00188">
    <property type="entry name" value="BIOTIN"/>
    <property type="match status" value="1"/>
</dbReference>
<gene>
    <name evidence="10" type="primary">accB</name>
    <name evidence="10" type="ORF">F6J89_28510</name>
</gene>
<dbReference type="GO" id="GO:0009317">
    <property type="term" value="C:acetyl-CoA carboxylase complex"/>
    <property type="evidence" value="ECO:0007669"/>
    <property type="project" value="InterPro"/>
</dbReference>
<organism evidence="10">
    <name type="scientific">Symploca sp. SIO1C4</name>
    <dbReference type="NCBI Taxonomy" id="2607765"/>
    <lineage>
        <taxon>Bacteria</taxon>
        <taxon>Bacillati</taxon>
        <taxon>Cyanobacteriota</taxon>
        <taxon>Cyanophyceae</taxon>
        <taxon>Coleofasciculales</taxon>
        <taxon>Coleofasciculaceae</taxon>
        <taxon>Symploca</taxon>
    </lineage>
</organism>
<feature type="domain" description="Lipoyl-binding" evidence="9">
    <location>
        <begin position="99"/>
        <end position="175"/>
    </location>
</feature>
<dbReference type="InterPro" id="IPR001882">
    <property type="entry name" value="Biotin_BS"/>
</dbReference>
<dbReference type="GO" id="GO:0006633">
    <property type="term" value="P:fatty acid biosynthetic process"/>
    <property type="evidence" value="ECO:0007669"/>
    <property type="project" value="UniProtKB-UniPathway"/>
</dbReference>
<evidence type="ECO:0000256" key="7">
    <source>
        <dbReference type="ARBA" id="ARBA00023267"/>
    </source>
</evidence>
<evidence type="ECO:0000256" key="1">
    <source>
        <dbReference type="ARBA" id="ARBA00005194"/>
    </source>
</evidence>
<keyword evidence="5 8" id="KW-0443">Lipid metabolism</keyword>
<dbReference type="NCBIfam" id="NF005457">
    <property type="entry name" value="PRK07051.1"/>
    <property type="match status" value="1"/>
</dbReference>
<dbReference type="FunFam" id="2.40.50.100:FF:000003">
    <property type="entry name" value="Acetyl-CoA carboxylase biotin carboxyl carrier protein"/>
    <property type="match status" value="1"/>
</dbReference>
<evidence type="ECO:0000256" key="5">
    <source>
        <dbReference type="ARBA" id="ARBA00023098"/>
    </source>
</evidence>
<keyword evidence="6 8" id="KW-0275">Fatty acid biosynthesis</keyword>
<proteinExistence type="predicted"/>
<comment type="pathway">
    <text evidence="1 8">Lipid metabolism; fatty acid biosynthesis.</text>
</comment>
<dbReference type="CDD" id="cd06850">
    <property type="entry name" value="biotinyl_domain"/>
    <property type="match status" value="1"/>
</dbReference>
<protein>
    <recommendedName>
        <fullName evidence="2 8">Biotin carboxyl carrier protein of acetyl-CoA carboxylase</fullName>
    </recommendedName>
</protein>
<dbReference type="InterPro" id="IPR001249">
    <property type="entry name" value="AcCoA_biotinCC"/>
</dbReference>
<name>A0A6B3NPL6_9CYAN</name>
<keyword evidence="4 8" id="KW-0276">Fatty acid metabolism</keyword>
<comment type="function">
    <text evidence="8">This protein is a component of the acetyl coenzyme A carboxylase complex; first, biotin carboxylase catalyzes the carboxylation of the carrier protein and then the transcarboxylase transfers the carboxyl group to form malonyl-CoA.</text>
</comment>
<evidence type="ECO:0000256" key="8">
    <source>
        <dbReference type="RuleBase" id="RU364072"/>
    </source>
</evidence>
<dbReference type="GO" id="GO:0003989">
    <property type="term" value="F:acetyl-CoA carboxylase activity"/>
    <property type="evidence" value="ECO:0007669"/>
    <property type="project" value="InterPro"/>
</dbReference>
<dbReference type="InterPro" id="IPR050709">
    <property type="entry name" value="Biotin_Carboxyl_Carrier/Decarb"/>
</dbReference>
<dbReference type="NCBIfam" id="TIGR00531">
    <property type="entry name" value="BCCP"/>
    <property type="match status" value="1"/>
</dbReference>
<evidence type="ECO:0000256" key="4">
    <source>
        <dbReference type="ARBA" id="ARBA00022832"/>
    </source>
</evidence>
<dbReference type="Gene3D" id="2.40.50.100">
    <property type="match status" value="1"/>
</dbReference>
<dbReference type="InterPro" id="IPR011053">
    <property type="entry name" value="Single_hybrid_motif"/>
</dbReference>
<evidence type="ECO:0000256" key="2">
    <source>
        <dbReference type="ARBA" id="ARBA00017562"/>
    </source>
</evidence>
<dbReference type="SUPFAM" id="SSF51230">
    <property type="entry name" value="Single hybrid motif"/>
    <property type="match status" value="1"/>
</dbReference>
<dbReference type="PROSITE" id="PS50968">
    <property type="entry name" value="BIOTINYL_LIPOYL"/>
    <property type="match status" value="1"/>
</dbReference>
<dbReference type="Pfam" id="PF00364">
    <property type="entry name" value="Biotin_lipoyl"/>
    <property type="match status" value="1"/>
</dbReference>
<keyword evidence="7 8" id="KW-0092">Biotin</keyword>
<dbReference type="AlphaFoldDB" id="A0A6B3NPL6"/>
<dbReference type="PANTHER" id="PTHR45266">
    <property type="entry name" value="OXALOACETATE DECARBOXYLASE ALPHA CHAIN"/>
    <property type="match status" value="1"/>
</dbReference>
<dbReference type="PANTHER" id="PTHR45266:SF3">
    <property type="entry name" value="OXALOACETATE DECARBOXYLASE ALPHA CHAIN"/>
    <property type="match status" value="1"/>
</dbReference>
<accession>A0A6B3NPL6</accession>
<evidence type="ECO:0000313" key="10">
    <source>
        <dbReference type="EMBL" id="NER31451.1"/>
    </source>
</evidence>
<dbReference type="PRINTS" id="PR01071">
    <property type="entry name" value="ACOABIOTINCC"/>
</dbReference>
<keyword evidence="3 8" id="KW-0444">Lipid biosynthesis</keyword>
<dbReference type="EMBL" id="JAAHFQ010000823">
    <property type="protein sequence ID" value="NER31451.1"/>
    <property type="molecule type" value="Genomic_DNA"/>
</dbReference>
<evidence type="ECO:0000256" key="6">
    <source>
        <dbReference type="ARBA" id="ARBA00023160"/>
    </source>
</evidence>
<dbReference type="UniPathway" id="UPA00094"/>
<evidence type="ECO:0000259" key="9">
    <source>
        <dbReference type="PROSITE" id="PS50968"/>
    </source>
</evidence>
<evidence type="ECO:0000256" key="3">
    <source>
        <dbReference type="ARBA" id="ARBA00022516"/>
    </source>
</evidence>
<sequence length="177" mass="18872">MPLDFKQLRELLSAIAQTDIAELTLKSDDFELTVRKGTPTLPVVNTTVGSTGSFSPTELGQVPTVGATLPTVLSPGVSAASAGKITTPSAAPPAEEQTWEEILSPMVGTFYRAPAPDEAPYTEVGERISSGQVVCIIEAMKLMNEIEADISGQVMEILVNNGDPVEYKQPLMRIKPN</sequence>
<comment type="caution">
    <text evidence="10">The sequence shown here is derived from an EMBL/GenBank/DDBJ whole genome shotgun (WGS) entry which is preliminary data.</text>
</comment>
<reference evidence="10" key="1">
    <citation type="submission" date="2019-11" db="EMBL/GenBank/DDBJ databases">
        <title>Genomic insights into an expanded diversity of filamentous marine cyanobacteria reveals the extraordinary biosynthetic potential of Moorea and Okeania.</title>
        <authorList>
            <person name="Ferreira Leao T."/>
            <person name="Wang M."/>
            <person name="Moss N."/>
            <person name="Da Silva R."/>
            <person name="Sanders J."/>
            <person name="Nurk S."/>
            <person name="Gurevich A."/>
            <person name="Humphrey G."/>
            <person name="Reher R."/>
            <person name="Zhu Q."/>
            <person name="Belda-Ferre P."/>
            <person name="Glukhov E."/>
            <person name="Rex R."/>
            <person name="Dorrestein P.C."/>
            <person name="Knight R."/>
            <person name="Pevzner P."/>
            <person name="Gerwick W.H."/>
            <person name="Gerwick L."/>
        </authorList>
    </citation>
    <scope>NUCLEOTIDE SEQUENCE</scope>
    <source>
        <strain evidence="10">SIO1C4</strain>
    </source>
</reference>